<dbReference type="GO" id="GO:0046982">
    <property type="term" value="F:protein heterodimerization activity"/>
    <property type="evidence" value="ECO:0007669"/>
    <property type="project" value="InterPro"/>
</dbReference>
<keyword evidence="5" id="KW-0206">Cytoskeleton</keyword>
<protein>
    <submittedName>
        <fullName evidence="9">EFHC1 protein</fullName>
    </submittedName>
</protein>
<dbReference type="GO" id="GO:0000281">
    <property type="term" value="P:mitotic cytokinesis"/>
    <property type="evidence" value="ECO:0007669"/>
    <property type="project" value="TreeGrafter"/>
</dbReference>
<dbReference type="Gene3D" id="1.10.20.10">
    <property type="entry name" value="Histone, subunit A"/>
    <property type="match status" value="1"/>
</dbReference>
<dbReference type="FunFam" id="2.30.29.170:FF:000003">
    <property type="entry name" value="EF-hand domain (C-terminal) containing 1"/>
    <property type="match status" value="1"/>
</dbReference>
<dbReference type="GO" id="GO:0007052">
    <property type="term" value="P:mitotic spindle organization"/>
    <property type="evidence" value="ECO:0007669"/>
    <property type="project" value="TreeGrafter"/>
</dbReference>
<dbReference type="EMBL" id="JAAWVO010040568">
    <property type="protein sequence ID" value="MBN3318611.1"/>
    <property type="molecule type" value="Genomic_DNA"/>
</dbReference>
<evidence type="ECO:0000259" key="8">
    <source>
        <dbReference type="PROSITE" id="PS51336"/>
    </source>
</evidence>
<keyword evidence="6" id="KW-0966">Cell projection</keyword>
<dbReference type="GO" id="GO:0043014">
    <property type="term" value="F:alpha-tubulin binding"/>
    <property type="evidence" value="ECO:0007669"/>
    <property type="project" value="TreeGrafter"/>
</dbReference>
<name>A0A8J7TD96_ATRSP</name>
<comment type="similarity">
    <text evidence="2">Belongs to the histone H3 family.</text>
</comment>
<feature type="non-terminal residue" evidence="9">
    <location>
        <position position="584"/>
    </location>
</feature>
<feature type="non-terminal residue" evidence="9">
    <location>
        <position position="1"/>
    </location>
</feature>
<dbReference type="SMART" id="SM00676">
    <property type="entry name" value="DM10"/>
    <property type="match status" value="3"/>
</dbReference>
<dbReference type="Proteomes" id="UP000736164">
    <property type="component" value="Unassembled WGS sequence"/>
</dbReference>
<organism evidence="9 10">
    <name type="scientific">Atractosteus spatula</name>
    <name type="common">Alligator gar</name>
    <name type="synonym">Lepisosteus spatula</name>
    <dbReference type="NCBI Taxonomy" id="7917"/>
    <lineage>
        <taxon>Eukaryota</taxon>
        <taxon>Metazoa</taxon>
        <taxon>Chordata</taxon>
        <taxon>Craniata</taxon>
        <taxon>Vertebrata</taxon>
        <taxon>Euteleostomi</taxon>
        <taxon>Actinopterygii</taxon>
        <taxon>Neopterygii</taxon>
        <taxon>Holostei</taxon>
        <taxon>Semionotiformes</taxon>
        <taxon>Lepisosteidae</taxon>
        <taxon>Atractosteus</taxon>
    </lineage>
</organism>
<evidence type="ECO:0000256" key="5">
    <source>
        <dbReference type="ARBA" id="ARBA00023212"/>
    </source>
</evidence>
<dbReference type="Gene3D" id="2.30.29.170">
    <property type="match status" value="3"/>
</dbReference>
<feature type="domain" description="DM10" evidence="8">
    <location>
        <begin position="489"/>
        <end position="584"/>
    </location>
</feature>
<evidence type="ECO:0000313" key="9">
    <source>
        <dbReference type="EMBL" id="MBN3318611.1"/>
    </source>
</evidence>
<dbReference type="FunFam" id="2.30.29.170:FF:000001">
    <property type="entry name" value="EF-hand domain containing 1"/>
    <property type="match status" value="1"/>
</dbReference>
<evidence type="ECO:0000256" key="6">
    <source>
        <dbReference type="ARBA" id="ARBA00023273"/>
    </source>
</evidence>
<evidence type="ECO:0000256" key="1">
    <source>
        <dbReference type="ARBA" id="ARBA00004430"/>
    </source>
</evidence>
<comment type="caution">
    <text evidence="9">The sequence shown here is derived from an EMBL/GenBank/DDBJ whole genome shotgun (WGS) entry which is preliminary data.</text>
</comment>
<dbReference type="PRINTS" id="PR00622">
    <property type="entry name" value="HISTONEH3"/>
</dbReference>
<dbReference type="CDD" id="cd22911">
    <property type="entry name" value="HFD_H3"/>
    <property type="match status" value="1"/>
</dbReference>
<evidence type="ECO:0000256" key="2">
    <source>
        <dbReference type="ARBA" id="ARBA00010343"/>
    </source>
</evidence>
<gene>
    <name evidence="9" type="primary">Efhc1</name>
    <name evidence="9" type="ORF">GTO95_0006062</name>
</gene>
<dbReference type="InterPro" id="IPR009072">
    <property type="entry name" value="Histone-fold"/>
</dbReference>
<dbReference type="PROSITE" id="PS00959">
    <property type="entry name" value="HISTONE_H3_2"/>
    <property type="match status" value="1"/>
</dbReference>
<dbReference type="GO" id="GO:0003677">
    <property type="term" value="F:DNA binding"/>
    <property type="evidence" value="ECO:0007669"/>
    <property type="project" value="InterPro"/>
</dbReference>
<comment type="subcellular location">
    <subcellularLocation>
        <location evidence="1">Cytoplasm</location>
        <location evidence="1">Cytoskeleton</location>
        <location evidence="1">Cilium axoneme</location>
    </subcellularLocation>
</comment>
<dbReference type="InterPro" id="IPR007125">
    <property type="entry name" value="H2A/H2B/H3"/>
</dbReference>
<dbReference type="PANTHER" id="PTHR12086:SF9">
    <property type="entry name" value="EF-HAND DOMAIN-CONTAINING PROTEIN 1"/>
    <property type="match status" value="1"/>
</dbReference>
<reference evidence="9" key="1">
    <citation type="journal article" date="2021" name="Cell">
        <title>Tracing the genetic footprints of vertebrate landing in non-teleost ray-finned fishes.</title>
        <authorList>
            <person name="Bi X."/>
            <person name="Wang K."/>
            <person name="Yang L."/>
            <person name="Pan H."/>
            <person name="Jiang H."/>
            <person name="Wei Q."/>
            <person name="Fang M."/>
            <person name="Yu H."/>
            <person name="Zhu C."/>
            <person name="Cai Y."/>
            <person name="He Y."/>
            <person name="Gan X."/>
            <person name="Zeng H."/>
            <person name="Yu D."/>
            <person name="Zhu Y."/>
            <person name="Jiang H."/>
            <person name="Qiu Q."/>
            <person name="Yang H."/>
            <person name="Zhang Y.E."/>
            <person name="Wang W."/>
            <person name="Zhu M."/>
            <person name="He S."/>
            <person name="Zhang G."/>
        </authorList>
    </citation>
    <scope>NUCLEOTIDE SEQUENCE</scope>
    <source>
        <strain evidence="9">Allg_001</strain>
    </source>
</reference>
<dbReference type="AlphaFoldDB" id="A0A8J7TD96"/>
<evidence type="ECO:0000313" key="10">
    <source>
        <dbReference type="Proteomes" id="UP000736164"/>
    </source>
</evidence>
<dbReference type="GO" id="GO:0060285">
    <property type="term" value="P:cilium-dependent cell motility"/>
    <property type="evidence" value="ECO:0007669"/>
    <property type="project" value="TreeGrafter"/>
</dbReference>
<dbReference type="GO" id="GO:0030527">
    <property type="term" value="F:structural constituent of chromatin"/>
    <property type="evidence" value="ECO:0007669"/>
    <property type="project" value="InterPro"/>
</dbReference>
<dbReference type="PROSITE" id="PS00322">
    <property type="entry name" value="HISTONE_H3_1"/>
    <property type="match status" value="1"/>
</dbReference>
<dbReference type="FunFam" id="1.10.20.10:FF:000047">
    <property type="entry name" value="Histone H3"/>
    <property type="match status" value="1"/>
</dbReference>
<proteinExistence type="inferred from homology"/>
<feature type="domain" description="DM10" evidence="8">
    <location>
        <begin position="166"/>
        <end position="271"/>
    </location>
</feature>
<evidence type="ECO:0000256" key="3">
    <source>
        <dbReference type="ARBA" id="ARBA00022490"/>
    </source>
</evidence>
<evidence type="ECO:0000256" key="7">
    <source>
        <dbReference type="SAM" id="MobiDB-lite"/>
    </source>
</evidence>
<dbReference type="GO" id="GO:0000786">
    <property type="term" value="C:nucleosome"/>
    <property type="evidence" value="ECO:0007669"/>
    <property type="project" value="InterPro"/>
</dbReference>
<dbReference type="GO" id="GO:0005930">
    <property type="term" value="C:axoneme"/>
    <property type="evidence" value="ECO:0007669"/>
    <property type="project" value="UniProtKB-SubCell"/>
</dbReference>
<dbReference type="GO" id="GO:0072686">
    <property type="term" value="C:mitotic spindle"/>
    <property type="evidence" value="ECO:0007669"/>
    <property type="project" value="TreeGrafter"/>
</dbReference>
<dbReference type="SUPFAM" id="SSF47113">
    <property type="entry name" value="Histone-fold"/>
    <property type="match status" value="1"/>
</dbReference>
<dbReference type="Pfam" id="PF00125">
    <property type="entry name" value="Histone"/>
    <property type="match status" value="1"/>
</dbReference>
<accession>A0A8J7TD96</accession>
<sequence length="584" mass="67233">MARTKQTARKSTGGKAPRKQLATKAARKSAPSTGGVKKPHRYRPGTVALREIRRYQKSTELLIRKLPFQRLVREIAQDFKTDLRFQGAAIGALQKSSYHRSQTLDYKNGYALPRRPRVGIGQDPLLANQISQSELNQLATLYPTLIYGQSRPSPPVDFIPAHVAFDKKVLRFNGYIKQEVVGSPDEDYRVRPVVICYYLEDDSIAVMEPVVENSGIPQGKLIKRQQLPKNDHGEHYHWKDLNLGIDLCVYGTAYRLAHCDSYTQEFLESQGVVLNEPEDIPSDPYIERRAQPLRSYITPSDFDRLKQFLTMDRKVLRFYALWDHTDALYGETRPVTIQYYLVDDSVEIREVHEPNNGRDPFPVLLRRQRLPKQTRTSGDSFPTSVLEISDQEVEEYLSPKDFRVGETITIMGRRFLLYNCDEFTRSYYKEHLGVTDFKPVDVNMKESVEKNKEFPPYNGFGTLEDSLQNCLSLIPEPPKKDLIKMLENDHKVLRYEARLDSQNPQDNGRRFILSYFLSNDMISIFEPPVRNSGMIGGKFLEKTRIPKPGSTVDNPQYYGPEDFAIGSTVEGRPVCMRVYITMYF</sequence>
<keyword evidence="4" id="KW-0677">Repeat</keyword>
<dbReference type="FunFam" id="2.30.29.170:FF:000002">
    <property type="entry name" value="EF-hand domain (C-terminal) containing 1"/>
    <property type="match status" value="1"/>
</dbReference>
<dbReference type="InterPro" id="IPR000164">
    <property type="entry name" value="Histone_H3/CENP-A"/>
</dbReference>
<keyword evidence="10" id="KW-1185">Reference proteome</keyword>
<dbReference type="PANTHER" id="PTHR12086">
    <property type="entry name" value="EF-HAND DOMAIN C-TERMINAL CONTAINING PROTEIN"/>
    <property type="match status" value="1"/>
</dbReference>
<keyword evidence="3" id="KW-0963">Cytoplasm</keyword>
<feature type="domain" description="DM10" evidence="8">
    <location>
        <begin position="312"/>
        <end position="432"/>
    </location>
</feature>
<feature type="region of interest" description="Disordered" evidence="7">
    <location>
        <begin position="1"/>
        <end position="44"/>
    </location>
</feature>
<dbReference type="SMART" id="SM00428">
    <property type="entry name" value="H3"/>
    <property type="match status" value="1"/>
</dbReference>
<dbReference type="PROSITE" id="PS51336">
    <property type="entry name" value="DM10"/>
    <property type="match status" value="3"/>
</dbReference>
<dbReference type="Pfam" id="PF06565">
    <property type="entry name" value="DM10_dom"/>
    <property type="match status" value="3"/>
</dbReference>
<evidence type="ECO:0000256" key="4">
    <source>
        <dbReference type="ARBA" id="ARBA00022737"/>
    </source>
</evidence>
<dbReference type="InterPro" id="IPR006602">
    <property type="entry name" value="DM10_dom"/>
</dbReference>
<dbReference type="InterPro" id="IPR040193">
    <property type="entry name" value="EFHC1/EFHC2/EFHB"/>
</dbReference>